<proteinExistence type="predicted"/>
<sequence>MVGHGTEQAAVHASLLGQLHGGASELLALGLGGSQLLGGCLFQLGALGFELGLGGSRGTAGAARGDQEVAGVAVLDLDDLAQVAEVHDLVEQNDLHGSCSLDLVLVAVGQHGQETGALDRRVQLALVNGARAGQTCGNDLAVFGNEVTQGVDVLVVDFFDASDGEAAEALALEQQRLGVALRTLVLVEFLERGHFRAS</sequence>
<dbReference type="EMBL" id="VSSQ01085314">
    <property type="protein sequence ID" value="MPN33016.1"/>
    <property type="molecule type" value="Genomic_DNA"/>
</dbReference>
<evidence type="ECO:0008006" key="2">
    <source>
        <dbReference type="Google" id="ProtNLM"/>
    </source>
</evidence>
<protein>
    <recommendedName>
        <fullName evidence="2">NAD-specific glutamate dehydrogenase</fullName>
    </recommendedName>
</protein>
<reference evidence="1" key="1">
    <citation type="submission" date="2019-08" db="EMBL/GenBank/DDBJ databases">
        <authorList>
            <person name="Kucharzyk K."/>
            <person name="Murdoch R.W."/>
            <person name="Higgins S."/>
            <person name="Loffler F."/>
        </authorList>
    </citation>
    <scope>NUCLEOTIDE SEQUENCE</scope>
</reference>
<dbReference type="AlphaFoldDB" id="A0A645H3F4"/>
<name>A0A645H3F4_9ZZZZ</name>
<accession>A0A645H3F4</accession>
<gene>
    <name evidence="1" type="ORF">SDC9_180499</name>
</gene>
<organism evidence="1">
    <name type="scientific">bioreactor metagenome</name>
    <dbReference type="NCBI Taxonomy" id="1076179"/>
    <lineage>
        <taxon>unclassified sequences</taxon>
        <taxon>metagenomes</taxon>
        <taxon>ecological metagenomes</taxon>
    </lineage>
</organism>
<evidence type="ECO:0000313" key="1">
    <source>
        <dbReference type="EMBL" id="MPN33016.1"/>
    </source>
</evidence>
<comment type="caution">
    <text evidence="1">The sequence shown here is derived from an EMBL/GenBank/DDBJ whole genome shotgun (WGS) entry which is preliminary data.</text>
</comment>